<accession>G8TFK9</accession>
<evidence type="ECO:0000256" key="4">
    <source>
        <dbReference type="ARBA" id="ARBA00022475"/>
    </source>
</evidence>
<dbReference type="Proteomes" id="UP000005438">
    <property type="component" value="Chromosome"/>
</dbReference>
<organism evidence="9 10">
    <name type="scientific">Niastella koreensis (strain DSM 17620 / KACC 11465 / NBRC 106392 / GR20-10)</name>
    <dbReference type="NCBI Taxonomy" id="700598"/>
    <lineage>
        <taxon>Bacteria</taxon>
        <taxon>Pseudomonadati</taxon>
        <taxon>Bacteroidota</taxon>
        <taxon>Chitinophagia</taxon>
        <taxon>Chitinophagales</taxon>
        <taxon>Chitinophagaceae</taxon>
        <taxon>Niastella</taxon>
    </lineage>
</organism>
<protein>
    <recommendedName>
        <fullName evidence="8">Probable membrane transporter protein</fullName>
    </recommendedName>
</protein>
<keyword evidence="7 8" id="KW-0472">Membrane</keyword>
<keyword evidence="4 8" id="KW-1003">Cell membrane</keyword>
<feature type="transmembrane region" description="Helical" evidence="8">
    <location>
        <begin position="113"/>
        <end position="130"/>
    </location>
</feature>
<dbReference type="AlphaFoldDB" id="G8TFK9"/>
<dbReference type="Pfam" id="PF01925">
    <property type="entry name" value="TauE"/>
    <property type="match status" value="1"/>
</dbReference>
<evidence type="ECO:0000256" key="2">
    <source>
        <dbReference type="ARBA" id="ARBA00009142"/>
    </source>
</evidence>
<gene>
    <name evidence="9" type="ordered locus">Niako_2085</name>
</gene>
<evidence type="ECO:0000313" key="9">
    <source>
        <dbReference type="EMBL" id="AEV98440.1"/>
    </source>
</evidence>
<feature type="transmembrane region" description="Helical" evidence="8">
    <location>
        <begin position="83"/>
        <end position="101"/>
    </location>
</feature>
<reference evidence="9 10" key="1">
    <citation type="submission" date="2011-12" db="EMBL/GenBank/DDBJ databases">
        <title>The complete genome of Niastella koreensis GR20-10.</title>
        <authorList>
            <consortium name="US DOE Joint Genome Institute (JGI-PGF)"/>
            <person name="Lucas S."/>
            <person name="Han J."/>
            <person name="Lapidus A."/>
            <person name="Bruce D."/>
            <person name="Goodwin L."/>
            <person name="Pitluck S."/>
            <person name="Peters L."/>
            <person name="Kyrpides N."/>
            <person name="Mavromatis K."/>
            <person name="Ivanova N."/>
            <person name="Mikhailova N."/>
            <person name="Davenport K."/>
            <person name="Saunders E."/>
            <person name="Detter J.C."/>
            <person name="Tapia R."/>
            <person name="Han C."/>
            <person name="Land M."/>
            <person name="Hauser L."/>
            <person name="Markowitz V."/>
            <person name="Cheng J.-F."/>
            <person name="Hugenholtz P."/>
            <person name="Woyke T."/>
            <person name="Wu D."/>
            <person name="Tindall B."/>
            <person name="Pomrenke H."/>
            <person name="Brambilla E."/>
            <person name="Klenk H.-P."/>
            <person name="Eisen J.A."/>
        </authorList>
    </citation>
    <scope>NUCLEOTIDE SEQUENCE [LARGE SCALE GENOMIC DNA]</scope>
    <source>
        <strain evidence="10">DSM 17620 / KACC 11465 / NBRC 106392 / GR20-10</strain>
    </source>
</reference>
<feature type="transmembrane region" description="Helical" evidence="8">
    <location>
        <begin position="41"/>
        <end position="62"/>
    </location>
</feature>
<dbReference type="PANTHER" id="PTHR30269:SF0">
    <property type="entry name" value="MEMBRANE TRANSPORTER PROTEIN YFCA-RELATED"/>
    <property type="match status" value="1"/>
</dbReference>
<dbReference type="STRING" id="700598.Niako_2085"/>
<keyword evidence="6 8" id="KW-1133">Transmembrane helix</keyword>
<proteinExistence type="inferred from homology"/>
<dbReference type="eggNOG" id="COG0730">
    <property type="taxonomic scope" value="Bacteria"/>
</dbReference>
<feature type="transmembrane region" description="Helical" evidence="8">
    <location>
        <begin position="12"/>
        <end position="35"/>
    </location>
</feature>
<evidence type="ECO:0000256" key="3">
    <source>
        <dbReference type="ARBA" id="ARBA00022448"/>
    </source>
</evidence>
<dbReference type="HOGENOM" id="CLU_045498_2_0_10"/>
<feature type="transmembrane region" description="Helical" evidence="8">
    <location>
        <begin position="204"/>
        <end position="232"/>
    </location>
</feature>
<keyword evidence="3" id="KW-0813">Transport</keyword>
<dbReference type="GO" id="GO:0005886">
    <property type="term" value="C:plasma membrane"/>
    <property type="evidence" value="ECO:0007669"/>
    <property type="project" value="UniProtKB-SubCell"/>
</dbReference>
<dbReference type="EMBL" id="CP003178">
    <property type="protein sequence ID" value="AEV98440.1"/>
    <property type="molecule type" value="Genomic_DNA"/>
</dbReference>
<comment type="subcellular location">
    <subcellularLocation>
        <location evidence="1 8">Cell membrane</location>
        <topology evidence="1 8">Multi-pass membrane protein</topology>
    </subcellularLocation>
</comment>
<dbReference type="KEGG" id="nko:Niako_2085"/>
<feature type="transmembrane region" description="Helical" evidence="8">
    <location>
        <begin position="244"/>
        <end position="262"/>
    </location>
</feature>
<dbReference type="InterPro" id="IPR052017">
    <property type="entry name" value="TSUP"/>
</dbReference>
<dbReference type="InterPro" id="IPR002781">
    <property type="entry name" value="TM_pro_TauE-like"/>
</dbReference>
<evidence type="ECO:0000256" key="7">
    <source>
        <dbReference type="ARBA" id="ARBA00023136"/>
    </source>
</evidence>
<sequence>MECLSRFRFHDYIMTIDLILLCIFAFLAGFTDAIAGGGGLIQTPAALVLLPQYPLATVLGTLKIPSFSGTSIATAQYVRRVPVNWLLIGLMAIMAFCAAFAGSTLLTHVNNSFMKPLLLFMLIVVAIYTFTNKKFGDHLEKDHSFKQQVIYSLLISLIIGFYDGFIGPGAGSFLILAFIGLLGFDFLKASAHAKFVNLATNLGSITFFMLSGKIIFAIALPMAACNALGGWVGARLAILKGNSFIRIFFLIVVCATVIRFAYDVWFK</sequence>
<feature type="transmembrane region" description="Helical" evidence="8">
    <location>
        <begin position="151"/>
        <end position="184"/>
    </location>
</feature>
<keyword evidence="5 8" id="KW-0812">Transmembrane</keyword>
<name>G8TFK9_NIAKG</name>
<evidence type="ECO:0000256" key="5">
    <source>
        <dbReference type="ARBA" id="ARBA00022692"/>
    </source>
</evidence>
<evidence type="ECO:0000256" key="1">
    <source>
        <dbReference type="ARBA" id="ARBA00004651"/>
    </source>
</evidence>
<evidence type="ECO:0000256" key="6">
    <source>
        <dbReference type="ARBA" id="ARBA00022989"/>
    </source>
</evidence>
<dbReference type="PANTHER" id="PTHR30269">
    <property type="entry name" value="TRANSMEMBRANE PROTEIN YFCA"/>
    <property type="match status" value="1"/>
</dbReference>
<comment type="similarity">
    <text evidence="2 8">Belongs to the 4-toluene sulfonate uptake permease (TSUP) (TC 2.A.102) family.</text>
</comment>
<evidence type="ECO:0000313" key="10">
    <source>
        <dbReference type="Proteomes" id="UP000005438"/>
    </source>
</evidence>
<evidence type="ECO:0000256" key="8">
    <source>
        <dbReference type="RuleBase" id="RU363041"/>
    </source>
</evidence>